<feature type="compositionally biased region" description="Polar residues" evidence="1">
    <location>
        <begin position="119"/>
        <end position="135"/>
    </location>
</feature>
<organism evidence="2 3">
    <name type="scientific">Coccidioides immitis H538.4</name>
    <dbReference type="NCBI Taxonomy" id="396776"/>
    <lineage>
        <taxon>Eukaryota</taxon>
        <taxon>Fungi</taxon>
        <taxon>Dikarya</taxon>
        <taxon>Ascomycota</taxon>
        <taxon>Pezizomycotina</taxon>
        <taxon>Eurotiomycetes</taxon>
        <taxon>Eurotiomycetidae</taxon>
        <taxon>Onygenales</taxon>
        <taxon>Onygenaceae</taxon>
        <taxon>Coccidioides</taxon>
    </lineage>
</organism>
<accession>A0A0J8S535</accession>
<feature type="region of interest" description="Disordered" evidence="1">
    <location>
        <begin position="28"/>
        <end position="135"/>
    </location>
</feature>
<reference evidence="3" key="1">
    <citation type="journal article" date="2010" name="Genome Res.">
        <title>Population genomic sequencing of Coccidioides fungi reveals recent hybridization and transposon control.</title>
        <authorList>
            <person name="Neafsey D.E."/>
            <person name="Barker B.M."/>
            <person name="Sharpton T.J."/>
            <person name="Stajich J.E."/>
            <person name="Park D.J."/>
            <person name="Whiston E."/>
            <person name="Hung C.-Y."/>
            <person name="McMahan C."/>
            <person name="White J."/>
            <person name="Sykes S."/>
            <person name="Heiman D."/>
            <person name="Young S."/>
            <person name="Zeng Q."/>
            <person name="Abouelleil A."/>
            <person name="Aftuck L."/>
            <person name="Bessette D."/>
            <person name="Brown A."/>
            <person name="FitzGerald M."/>
            <person name="Lui A."/>
            <person name="Macdonald J.P."/>
            <person name="Priest M."/>
            <person name="Orbach M.J."/>
            <person name="Galgiani J.N."/>
            <person name="Kirkland T.N."/>
            <person name="Cole G.T."/>
            <person name="Birren B.W."/>
            <person name="Henn M.R."/>
            <person name="Taylor J.W."/>
            <person name="Rounsley S.D."/>
        </authorList>
    </citation>
    <scope>NUCLEOTIDE SEQUENCE [LARGE SCALE GENOMIC DNA]</scope>
    <source>
        <strain evidence="3">H538.4</strain>
    </source>
</reference>
<dbReference type="EMBL" id="DS017062">
    <property type="protein sequence ID" value="KMU92257.1"/>
    <property type="molecule type" value="Genomic_DNA"/>
</dbReference>
<dbReference type="Proteomes" id="UP000054563">
    <property type="component" value="Unassembled WGS sequence"/>
</dbReference>
<gene>
    <name evidence="2" type="ORF">CIHG_10102</name>
</gene>
<dbReference type="STRING" id="396776.A0A0J8S535"/>
<dbReference type="AlphaFoldDB" id="A0A0J8S535"/>
<dbReference type="eggNOG" id="KOG1703">
    <property type="taxonomic scope" value="Eukaryota"/>
</dbReference>
<sequence>MAGDLDDFLPKIKCSSCQAEVELSAMGEHVCQKEDKPLPSPPEPQAEANYGDGRPSTELDNLDGPLAKVGRMAPPPPIDPHAANRPFLRLLVPTSPTSGGIKSASPLSFSPKSPMRQPPTKSNVTLTQYSLSRAS</sequence>
<dbReference type="VEuPathDB" id="FungiDB:CIHG_10102"/>
<name>A0A0J8S535_COCIT</name>
<feature type="compositionally biased region" description="Polar residues" evidence="1">
    <location>
        <begin position="94"/>
        <end position="111"/>
    </location>
</feature>
<proteinExistence type="predicted"/>
<evidence type="ECO:0000313" key="3">
    <source>
        <dbReference type="Proteomes" id="UP000054563"/>
    </source>
</evidence>
<protein>
    <submittedName>
        <fullName evidence="2">Uncharacterized protein</fullName>
    </submittedName>
</protein>
<evidence type="ECO:0000256" key="1">
    <source>
        <dbReference type="SAM" id="MobiDB-lite"/>
    </source>
</evidence>
<dbReference type="OrthoDB" id="1112565at2759"/>
<evidence type="ECO:0000313" key="2">
    <source>
        <dbReference type="EMBL" id="KMU92257.1"/>
    </source>
</evidence>